<dbReference type="Pfam" id="PF05105">
    <property type="entry name" value="Phage_holin_4_1"/>
    <property type="match status" value="1"/>
</dbReference>
<dbReference type="InterPro" id="IPR006480">
    <property type="entry name" value="Phage_holin_4_1"/>
</dbReference>
<feature type="transmembrane region" description="Helical" evidence="5">
    <location>
        <begin position="62"/>
        <end position="82"/>
    </location>
</feature>
<dbReference type="EMBL" id="VSSQ01000844">
    <property type="protein sequence ID" value="MPM02096.1"/>
    <property type="molecule type" value="Genomic_DNA"/>
</dbReference>
<evidence type="ECO:0000313" key="6">
    <source>
        <dbReference type="EMBL" id="MPM02096.1"/>
    </source>
</evidence>
<organism evidence="6">
    <name type="scientific">bioreactor metagenome</name>
    <dbReference type="NCBI Taxonomy" id="1076179"/>
    <lineage>
        <taxon>unclassified sequences</taxon>
        <taxon>metagenomes</taxon>
        <taxon>ecological metagenomes</taxon>
    </lineage>
</organism>
<evidence type="ECO:0000256" key="1">
    <source>
        <dbReference type="ARBA" id="ARBA00004141"/>
    </source>
</evidence>
<dbReference type="PROSITE" id="PS51257">
    <property type="entry name" value="PROKAR_LIPOPROTEIN"/>
    <property type="match status" value="1"/>
</dbReference>
<gene>
    <name evidence="6" type="ORF">SDC9_48341</name>
</gene>
<accession>A0A644WE15</accession>
<feature type="transmembrane region" description="Helical" evidence="5">
    <location>
        <begin position="94"/>
        <end position="112"/>
    </location>
</feature>
<dbReference type="NCBIfam" id="TIGR01593">
    <property type="entry name" value="holin_tox_secr"/>
    <property type="match status" value="1"/>
</dbReference>
<evidence type="ECO:0000256" key="2">
    <source>
        <dbReference type="ARBA" id="ARBA00022692"/>
    </source>
</evidence>
<keyword evidence="4 5" id="KW-0472">Membrane</keyword>
<protein>
    <recommendedName>
        <fullName evidence="7">Holin</fullName>
    </recommendedName>
</protein>
<feature type="transmembrane region" description="Helical" evidence="5">
    <location>
        <begin position="9"/>
        <end position="42"/>
    </location>
</feature>
<sequence length="157" mass="16702">MDSINKFKAAVACCVAALTALWGWFGWFVVALCACMLLDYAIGSAAAVKNGEWSSKVAREGLWHKLSIIVAVAAACILDLVVGMVVNNIPSVELPFVYSALFAPLVIAWYILTELGSILENTGKLGAPQPAWFKKAIAAIQSGVDSAGDKIIQNDDK</sequence>
<comment type="caution">
    <text evidence="6">The sequence shown here is derived from an EMBL/GenBank/DDBJ whole genome shotgun (WGS) entry which is preliminary data.</text>
</comment>
<evidence type="ECO:0008006" key="7">
    <source>
        <dbReference type="Google" id="ProtNLM"/>
    </source>
</evidence>
<evidence type="ECO:0000256" key="4">
    <source>
        <dbReference type="ARBA" id="ARBA00023136"/>
    </source>
</evidence>
<proteinExistence type="predicted"/>
<evidence type="ECO:0000256" key="3">
    <source>
        <dbReference type="ARBA" id="ARBA00022989"/>
    </source>
</evidence>
<keyword evidence="2 5" id="KW-0812">Transmembrane</keyword>
<comment type="subcellular location">
    <subcellularLocation>
        <location evidence="1">Membrane</location>
        <topology evidence="1">Multi-pass membrane protein</topology>
    </subcellularLocation>
</comment>
<evidence type="ECO:0000256" key="5">
    <source>
        <dbReference type="SAM" id="Phobius"/>
    </source>
</evidence>
<reference evidence="6" key="1">
    <citation type="submission" date="2019-08" db="EMBL/GenBank/DDBJ databases">
        <authorList>
            <person name="Kucharzyk K."/>
            <person name="Murdoch R.W."/>
            <person name="Higgins S."/>
            <person name="Loffler F."/>
        </authorList>
    </citation>
    <scope>NUCLEOTIDE SEQUENCE</scope>
</reference>
<dbReference type="AlphaFoldDB" id="A0A644WE15"/>
<keyword evidence="3 5" id="KW-1133">Transmembrane helix</keyword>
<name>A0A644WE15_9ZZZZ</name>
<dbReference type="GO" id="GO:0016020">
    <property type="term" value="C:membrane"/>
    <property type="evidence" value="ECO:0007669"/>
    <property type="project" value="UniProtKB-SubCell"/>
</dbReference>